<evidence type="ECO:0000313" key="1">
    <source>
        <dbReference type="EMBL" id="GMH71046.1"/>
    </source>
</evidence>
<organism evidence="1 2">
    <name type="scientific">Triparma laevis f. inornata</name>
    <dbReference type="NCBI Taxonomy" id="1714386"/>
    <lineage>
        <taxon>Eukaryota</taxon>
        <taxon>Sar</taxon>
        <taxon>Stramenopiles</taxon>
        <taxon>Ochrophyta</taxon>
        <taxon>Bolidophyceae</taxon>
        <taxon>Parmales</taxon>
        <taxon>Triparmaceae</taxon>
        <taxon>Triparma</taxon>
    </lineage>
</organism>
<reference evidence="2" key="1">
    <citation type="journal article" date="2023" name="Commun. Biol.">
        <title>Genome analysis of Parmales, the sister group of diatoms, reveals the evolutionary specialization of diatoms from phago-mixotrophs to photoautotrophs.</title>
        <authorList>
            <person name="Ban H."/>
            <person name="Sato S."/>
            <person name="Yoshikawa S."/>
            <person name="Yamada K."/>
            <person name="Nakamura Y."/>
            <person name="Ichinomiya M."/>
            <person name="Sato N."/>
            <person name="Blanc-Mathieu R."/>
            <person name="Endo H."/>
            <person name="Kuwata A."/>
            <person name="Ogata H."/>
        </authorList>
    </citation>
    <scope>NUCLEOTIDE SEQUENCE [LARGE SCALE GENOMIC DNA]</scope>
</reference>
<dbReference type="EMBL" id="BLQM01000162">
    <property type="protein sequence ID" value="GMH71046.1"/>
    <property type="molecule type" value="Genomic_DNA"/>
</dbReference>
<sequence length="117" mass="12257">MVPIPLAVPQMGMPQMGMGGMPQMGVSMGEIVMSGIGVPGMPGMQMGMPPMGMMLDVFNPSNCGVSVVRAITKLRAKHAAAFDACEKCTFGVNGLSGDIVDMTTTSLYKPYAVKIVR</sequence>
<dbReference type="Proteomes" id="UP001162640">
    <property type="component" value="Unassembled WGS sequence"/>
</dbReference>
<accession>A0A9W7AE39</accession>
<proteinExistence type="predicted"/>
<dbReference type="SUPFAM" id="SSF48592">
    <property type="entry name" value="GroEL equatorial domain-like"/>
    <property type="match status" value="1"/>
</dbReference>
<dbReference type="InterPro" id="IPR027413">
    <property type="entry name" value="GROEL-like_equatorial_sf"/>
</dbReference>
<protein>
    <submittedName>
        <fullName evidence="1">Uncharacterized protein</fullName>
    </submittedName>
</protein>
<gene>
    <name evidence="1" type="ORF">TL16_g05557</name>
</gene>
<name>A0A9W7AE39_9STRA</name>
<dbReference type="AlphaFoldDB" id="A0A9W7AE39"/>
<evidence type="ECO:0000313" key="2">
    <source>
        <dbReference type="Proteomes" id="UP001162640"/>
    </source>
</evidence>
<comment type="caution">
    <text evidence="1">The sequence shown here is derived from an EMBL/GenBank/DDBJ whole genome shotgun (WGS) entry which is preliminary data.</text>
</comment>
<dbReference type="Gene3D" id="1.10.560.10">
    <property type="entry name" value="GroEL-like equatorial domain"/>
    <property type="match status" value="1"/>
</dbReference>